<reference evidence="3 4" key="2">
    <citation type="submission" date="2018-03" db="EMBL/GenBank/DDBJ databases">
        <title>The ancient ancestry and fast evolution of plastids.</title>
        <authorList>
            <person name="Moore K.R."/>
            <person name="Magnabosco C."/>
            <person name="Momper L."/>
            <person name="Gold D.A."/>
            <person name="Bosak T."/>
            <person name="Fournier G.P."/>
        </authorList>
    </citation>
    <scope>NUCLEOTIDE SEQUENCE [LARGE SCALE GENOMIC DNA]</scope>
    <source>
        <strain evidence="3 4">ULC007</strain>
    </source>
</reference>
<feature type="domain" description="MobA/VirD2-like nuclease" evidence="2">
    <location>
        <begin position="20"/>
        <end position="143"/>
    </location>
</feature>
<gene>
    <name evidence="3" type="ORF">C7B65_25710</name>
</gene>
<accession>A0A2T1D2X5</accession>
<keyword evidence="4" id="KW-1185">Reference proteome</keyword>
<dbReference type="OrthoDB" id="423968at2"/>
<comment type="caution">
    <text evidence="3">The sequence shown here is derived from an EMBL/GenBank/DDBJ whole genome shotgun (WGS) entry which is preliminary data.</text>
</comment>
<evidence type="ECO:0000259" key="2">
    <source>
        <dbReference type="Pfam" id="PF03432"/>
    </source>
</evidence>
<dbReference type="EMBL" id="PVWG01000075">
    <property type="protein sequence ID" value="PSB14862.1"/>
    <property type="molecule type" value="Genomic_DNA"/>
</dbReference>
<feature type="compositionally biased region" description="Polar residues" evidence="1">
    <location>
        <begin position="446"/>
        <end position="458"/>
    </location>
</feature>
<name>A0A2T1D2X5_9CYAN</name>
<dbReference type="RefSeq" id="WP_073074799.1">
    <property type="nucleotide sequence ID" value="NZ_MPPI01000046.1"/>
</dbReference>
<reference evidence="3 4" key="1">
    <citation type="submission" date="2018-02" db="EMBL/GenBank/DDBJ databases">
        <authorList>
            <person name="Cohen D.B."/>
            <person name="Kent A.D."/>
        </authorList>
    </citation>
    <scope>NUCLEOTIDE SEQUENCE [LARGE SCALE GENOMIC DNA]</scope>
    <source>
        <strain evidence="3 4">ULC007</strain>
    </source>
</reference>
<dbReference type="Pfam" id="PF03432">
    <property type="entry name" value="Relaxase"/>
    <property type="match status" value="1"/>
</dbReference>
<protein>
    <recommendedName>
        <fullName evidence="2">MobA/VirD2-like nuclease domain-containing protein</fullName>
    </recommendedName>
</protein>
<organism evidence="3 4">
    <name type="scientific">Phormidesmis priestleyi ULC007</name>
    <dbReference type="NCBI Taxonomy" id="1920490"/>
    <lineage>
        <taxon>Bacteria</taxon>
        <taxon>Bacillati</taxon>
        <taxon>Cyanobacteriota</taxon>
        <taxon>Cyanophyceae</taxon>
        <taxon>Leptolyngbyales</taxon>
        <taxon>Leptolyngbyaceae</taxon>
        <taxon>Phormidesmis</taxon>
    </lineage>
</organism>
<dbReference type="Proteomes" id="UP000238634">
    <property type="component" value="Unassembled WGS sequence"/>
</dbReference>
<dbReference type="STRING" id="1920490.GCA_001895925_05384"/>
<evidence type="ECO:0000313" key="4">
    <source>
        <dbReference type="Proteomes" id="UP000238634"/>
    </source>
</evidence>
<proteinExistence type="predicted"/>
<feature type="region of interest" description="Disordered" evidence="1">
    <location>
        <begin position="446"/>
        <end position="468"/>
    </location>
</feature>
<evidence type="ECO:0000256" key="1">
    <source>
        <dbReference type="SAM" id="MobiDB-lite"/>
    </source>
</evidence>
<dbReference type="AlphaFoldDB" id="A0A2T1D2X5"/>
<evidence type="ECO:0000313" key="3">
    <source>
        <dbReference type="EMBL" id="PSB14862.1"/>
    </source>
</evidence>
<dbReference type="InterPro" id="IPR005094">
    <property type="entry name" value="Endonuclease_MobA/VirD2"/>
</dbReference>
<sequence>MIGKQVKGRDFLGCLAYVLEKPGAKLIGGNMEGTTPQALAIEFEQVRQRSLRVQRPVYHCALSLSPGEHLPDEAWREIADRYLKAMGFQRNQYVLARHTDTEHHEHVHIVANRVQRSGQVVTDSWDFRRSEAVLRRLESEHALVTVTPSWESDCAQPTRREIEKGKTTGKFSVRQQLQHLIDLTLSQDRSIETITDLSDRLKQMGVSTRLNCLVDGQPRGISFEFNGIAIAGAKLGRAYSLPRLQQRLAGGVPSVIEQAPPSATQQIRRLLNQTIQHVSSIPQLVEHLQTSGVPVQLHQSHRGQQLLIEVEGKTINSSRLGKLYCLQTLKSRLEHQARSLPVSMRQTTETLSTPKALAKSGHLNAAREKQVYQHLYETLAQRVRKRSKYQQSTREVDLEIAQFLLHSGSDTNVKALVHSPQVQQISQNSGREQAEAYVQELLKLATQNTNGRNSQRANPLNHDLDRSR</sequence>